<feature type="domain" description="BHLH" evidence="5">
    <location>
        <begin position="46"/>
        <end position="95"/>
    </location>
</feature>
<evidence type="ECO:0000313" key="6">
    <source>
        <dbReference type="EMBL" id="GER41790.1"/>
    </source>
</evidence>
<dbReference type="InterPro" id="IPR036638">
    <property type="entry name" value="HLH_DNA-bd_sf"/>
</dbReference>
<dbReference type="GO" id="GO:0005634">
    <property type="term" value="C:nucleus"/>
    <property type="evidence" value="ECO:0007669"/>
    <property type="project" value="UniProtKB-SubCell"/>
</dbReference>
<comment type="caution">
    <text evidence="6">The sequence shown here is derived from an EMBL/GenBank/DDBJ whole genome shotgun (WGS) entry which is preliminary data.</text>
</comment>
<name>A0A5A7Q9B9_STRAF</name>
<dbReference type="EMBL" id="BKCP01006183">
    <property type="protein sequence ID" value="GER41790.1"/>
    <property type="molecule type" value="Genomic_DNA"/>
</dbReference>
<keyword evidence="4" id="KW-0539">Nucleus</keyword>
<sequence>MENFGDEYRNYWETNKFLQSEKLDSCYLDEAAISAAGYYDSSSPDGIQSKNIASERMRRKKLNDKLYALRSVVPNITKMDKASIIRDAISYIQSLHNEEKFIQAEISELESYELNNWSNESPINKRTRFDNINCSNSASSGLVMPSPIELLELRVVNMGDRIIVVSLTCGKRADTMVRLCEMFESLNLKIITANINTFSEKLSKTVFIKADEEEKDVLRLKIENAIASMNGPASPMSI</sequence>
<keyword evidence="2" id="KW-0805">Transcription regulation</keyword>
<dbReference type="InterPro" id="IPR051358">
    <property type="entry name" value="TF_AMS/ICE1/BHLH6-like"/>
</dbReference>
<dbReference type="AlphaFoldDB" id="A0A5A7Q9B9"/>
<gene>
    <name evidence="6" type="ORF">STAS_18526</name>
</gene>
<evidence type="ECO:0000256" key="1">
    <source>
        <dbReference type="ARBA" id="ARBA00004123"/>
    </source>
</evidence>
<dbReference type="GO" id="GO:0043565">
    <property type="term" value="F:sequence-specific DNA binding"/>
    <property type="evidence" value="ECO:0007669"/>
    <property type="project" value="TreeGrafter"/>
</dbReference>
<protein>
    <submittedName>
        <fullName evidence="6">Basic helix-loop-helix (BHLH) DNA-bindingsuperfamily protein</fullName>
    </submittedName>
</protein>
<dbReference type="SUPFAM" id="SSF47459">
    <property type="entry name" value="HLH, helix-loop-helix DNA-binding domain"/>
    <property type="match status" value="1"/>
</dbReference>
<proteinExistence type="predicted"/>
<organism evidence="6 7">
    <name type="scientific">Striga asiatica</name>
    <name type="common">Asiatic witchweed</name>
    <name type="synonym">Buchnera asiatica</name>
    <dbReference type="NCBI Taxonomy" id="4170"/>
    <lineage>
        <taxon>Eukaryota</taxon>
        <taxon>Viridiplantae</taxon>
        <taxon>Streptophyta</taxon>
        <taxon>Embryophyta</taxon>
        <taxon>Tracheophyta</taxon>
        <taxon>Spermatophyta</taxon>
        <taxon>Magnoliopsida</taxon>
        <taxon>eudicotyledons</taxon>
        <taxon>Gunneridae</taxon>
        <taxon>Pentapetalae</taxon>
        <taxon>asterids</taxon>
        <taxon>lamiids</taxon>
        <taxon>Lamiales</taxon>
        <taxon>Orobanchaceae</taxon>
        <taxon>Buchnereae</taxon>
        <taxon>Striga</taxon>
    </lineage>
</organism>
<dbReference type="Proteomes" id="UP000325081">
    <property type="component" value="Unassembled WGS sequence"/>
</dbReference>
<dbReference type="PANTHER" id="PTHR31945">
    <property type="entry name" value="TRANSCRIPTION FACTOR SCREAM2-RELATED"/>
    <property type="match status" value="1"/>
</dbReference>
<dbReference type="InterPro" id="IPR011598">
    <property type="entry name" value="bHLH_dom"/>
</dbReference>
<dbReference type="PANTHER" id="PTHR31945:SF26">
    <property type="entry name" value="TRANSCRIPTION FACTOR BHLH35"/>
    <property type="match status" value="1"/>
</dbReference>
<dbReference type="Gene3D" id="4.10.280.10">
    <property type="entry name" value="Helix-loop-helix DNA-binding domain"/>
    <property type="match status" value="1"/>
</dbReference>
<dbReference type="GO" id="GO:0046983">
    <property type="term" value="F:protein dimerization activity"/>
    <property type="evidence" value="ECO:0007669"/>
    <property type="project" value="InterPro"/>
</dbReference>
<evidence type="ECO:0000256" key="3">
    <source>
        <dbReference type="ARBA" id="ARBA00023163"/>
    </source>
</evidence>
<dbReference type="PROSITE" id="PS50888">
    <property type="entry name" value="BHLH"/>
    <property type="match status" value="1"/>
</dbReference>
<dbReference type="Pfam" id="PF22754">
    <property type="entry name" value="bHLH-TF_ACT-like_plant"/>
    <property type="match status" value="1"/>
</dbReference>
<dbReference type="Pfam" id="PF00010">
    <property type="entry name" value="HLH"/>
    <property type="match status" value="1"/>
</dbReference>
<evidence type="ECO:0000313" key="7">
    <source>
        <dbReference type="Proteomes" id="UP000325081"/>
    </source>
</evidence>
<comment type="subcellular location">
    <subcellularLocation>
        <location evidence="1">Nucleus</location>
    </subcellularLocation>
</comment>
<evidence type="ECO:0000259" key="5">
    <source>
        <dbReference type="PROSITE" id="PS50888"/>
    </source>
</evidence>
<dbReference type="GO" id="GO:0003700">
    <property type="term" value="F:DNA-binding transcription factor activity"/>
    <property type="evidence" value="ECO:0007669"/>
    <property type="project" value="TreeGrafter"/>
</dbReference>
<accession>A0A5A7Q9B9</accession>
<dbReference type="SMART" id="SM00353">
    <property type="entry name" value="HLH"/>
    <property type="match status" value="1"/>
</dbReference>
<evidence type="ECO:0000256" key="2">
    <source>
        <dbReference type="ARBA" id="ARBA00023015"/>
    </source>
</evidence>
<reference evidence="7" key="1">
    <citation type="journal article" date="2019" name="Curr. Biol.">
        <title>Genome Sequence of Striga asiatica Provides Insight into the Evolution of Plant Parasitism.</title>
        <authorList>
            <person name="Yoshida S."/>
            <person name="Kim S."/>
            <person name="Wafula E.K."/>
            <person name="Tanskanen J."/>
            <person name="Kim Y.M."/>
            <person name="Honaas L."/>
            <person name="Yang Z."/>
            <person name="Spallek T."/>
            <person name="Conn C.E."/>
            <person name="Ichihashi Y."/>
            <person name="Cheong K."/>
            <person name="Cui S."/>
            <person name="Der J.P."/>
            <person name="Gundlach H."/>
            <person name="Jiao Y."/>
            <person name="Hori C."/>
            <person name="Ishida J.K."/>
            <person name="Kasahara H."/>
            <person name="Kiba T."/>
            <person name="Kim M.S."/>
            <person name="Koo N."/>
            <person name="Laohavisit A."/>
            <person name="Lee Y.H."/>
            <person name="Lumba S."/>
            <person name="McCourt P."/>
            <person name="Mortimer J.C."/>
            <person name="Mutuku J.M."/>
            <person name="Nomura T."/>
            <person name="Sasaki-Sekimoto Y."/>
            <person name="Seto Y."/>
            <person name="Wang Y."/>
            <person name="Wakatake T."/>
            <person name="Sakakibara H."/>
            <person name="Demura T."/>
            <person name="Yamaguchi S."/>
            <person name="Yoneyama K."/>
            <person name="Manabe R.I."/>
            <person name="Nelson D.C."/>
            <person name="Schulman A.H."/>
            <person name="Timko M.P."/>
            <person name="dePamphilis C.W."/>
            <person name="Choi D."/>
            <person name="Shirasu K."/>
        </authorList>
    </citation>
    <scope>NUCLEOTIDE SEQUENCE [LARGE SCALE GENOMIC DNA]</scope>
    <source>
        <strain evidence="7">cv. UVA1</strain>
    </source>
</reference>
<dbReference type="OrthoDB" id="623055at2759"/>
<keyword evidence="7" id="KW-1185">Reference proteome</keyword>
<evidence type="ECO:0000256" key="4">
    <source>
        <dbReference type="ARBA" id="ARBA00023242"/>
    </source>
</evidence>
<keyword evidence="6" id="KW-0238">DNA-binding</keyword>
<keyword evidence="3" id="KW-0804">Transcription</keyword>
<dbReference type="InterPro" id="IPR054502">
    <property type="entry name" value="bHLH-TF_ACT-like_plant"/>
</dbReference>